<dbReference type="PANTHER" id="PTHR43420">
    <property type="entry name" value="ACETYLTRANSFERASE"/>
    <property type="match status" value="1"/>
</dbReference>
<name>A0A1F2UST9_9ACTN</name>
<dbReference type="EMBL" id="MELI01000061">
    <property type="protein sequence ID" value="OFW33713.1"/>
    <property type="molecule type" value="Genomic_DNA"/>
</dbReference>
<dbReference type="EC" id="2.3.1.266" evidence="5"/>
<dbReference type="PANTHER" id="PTHR43420:SF44">
    <property type="entry name" value="ACETYLTRANSFERASE YPEA"/>
    <property type="match status" value="1"/>
</dbReference>
<evidence type="ECO:0000256" key="2">
    <source>
        <dbReference type="ARBA" id="ARBA00022490"/>
    </source>
</evidence>
<comment type="function">
    <text evidence="5">Acetylates the N-terminal alanine of ribosomal protein bS18.</text>
</comment>
<feature type="non-terminal residue" evidence="7">
    <location>
        <position position="125"/>
    </location>
</feature>
<evidence type="ECO:0000256" key="5">
    <source>
        <dbReference type="RuleBase" id="RU363094"/>
    </source>
</evidence>
<organism evidence="7 8">
    <name type="scientific">Candidatus Aquicultor primus</name>
    <dbReference type="NCBI Taxonomy" id="1797195"/>
    <lineage>
        <taxon>Bacteria</taxon>
        <taxon>Bacillati</taxon>
        <taxon>Actinomycetota</taxon>
        <taxon>Candidatus Aquicultoria</taxon>
        <taxon>Candidatus Aquicultorales</taxon>
        <taxon>Candidatus Aquicultoraceae</taxon>
        <taxon>Candidatus Aquicultor</taxon>
    </lineage>
</organism>
<dbReference type="CDD" id="cd04301">
    <property type="entry name" value="NAT_SF"/>
    <property type="match status" value="1"/>
</dbReference>
<evidence type="ECO:0000256" key="4">
    <source>
        <dbReference type="ARBA" id="ARBA00023315"/>
    </source>
</evidence>
<dbReference type="InterPro" id="IPR000182">
    <property type="entry name" value="GNAT_dom"/>
</dbReference>
<dbReference type="Proteomes" id="UP000178086">
    <property type="component" value="Unassembled WGS sequence"/>
</dbReference>
<dbReference type="InterPro" id="IPR050680">
    <property type="entry name" value="YpeA/RimI_acetyltransf"/>
</dbReference>
<keyword evidence="4" id="KW-0012">Acyltransferase</keyword>
<keyword evidence="3 7" id="KW-0808">Transferase</keyword>
<evidence type="ECO:0000313" key="8">
    <source>
        <dbReference type="Proteomes" id="UP000178086"/>
    </source>
</evidence>
<dbReference type="Pfam" id="PF00583">
    <property type="entry name" value="Acetyltransf_1"/>
    <property type="match status" value="1"/>
</dbReference>
<evidence type="ECO:0000313" key="7">
    <source>
        <dbReference type="EMBL" id="OFW33713.1"/>
    </source>
</evidence>
<reference evidence="7 8" key="1">
    <citation type="journal article" date="2016" name="Nat. Commun.">
        <title>Thousands of microbial genomes shed light on interconnected biogeochemical processes in an aquifer system.</title>
        <authorList>
            <person name="Anantharaman K."/>
            <person name="Brown C.T."/>
            <person name="Hug L.A."/>
            <person name="Sharon I."/>
            <person name="Castelle C.J."/>
            <person name="Probst A.J."/>
            <person name="Thomas B.C."/>
            <person name="Singh A."/>
            <person name="Wilkins M.J."/>
            <person name="Karaoz U."/>
            <person name="Brodie E.L."/>
            <person name="Williams K.H."/>
            <person name="Hubbard S.S."/>
            <person name="Banfield J.F."/>
        </authorList>
    </citation>
    <scope>NUCLEOTIDE SEQUENCE [LARGE SCALE GENOMIC DNA]</scope>
</reference>
<evidence type="ECO:0000259" key="6">
    <source>
        <dbReference type="PROSITE" id="PS51186"/>
    </source>
</evidence>
<dbReference type="GO" id="GO:0005737">
    <property type="term" value="C:cytoplasm"/>
    <property type="evidence" value="ECO:0007669"/>
    <property type="project" value="UniProtKB-SubCell"/>
</dbReference>
<dbReference type="NCBIfam" id="TIGR01575">
    <property type="entry name" value="rimI"/>
    <property type="match status" value="1"/>
</dbReference>
<comment type="caution">
    <text evidence="7">The sequence shown here is derived from an EMBL/GenBank/DDBJ whole genome shotgun (WGS) entry which is preliminary data.</text>
</comment>
<comment type="subcellular location">
    <subcellularLocation>
        <location evidence="5">Cytoplasm</location>
    </subcellularLocation>
</comment>
<evidence type="ECO:0000256" key="3">
    <source>
        <dbReference type="ARBA" id="ARBA00022679"/>
    </source>
</evidence>
<proteinExistence type="inferred from homology"/>
<dbReference type="PROSITE" id="PS51186">
    <property type="entry name" value="GNAT"/>
    <property type="match status" value="1"/>
</dbReference>
<feature type="domain" description="N-acetyltransferase" evidence="6">
    <location>
        <begin position="6"/>
        <end position="125"/>
    </location>
</feature>
<comment type="catalytic activity">
    <reaction evidence="5">
        <text>N-terminal L-alanyl-[ribosomal protein bS18] + acetyl-CoA = N-terminal N(alpha)-acetyl-L-alanyl-[ribosomal protein bS18] + CoA + H(+)</text>
        <dbReference type="Rhea" id="RHEA:43756"/>
        <dbReference type="Rhea" id="RHEA-COMP:10676"/>
        <dbReference type="Rhea" id="RHEA-COMP:10677"/>
        <dbReference type="ChEBI" id="CHEBI:15378"/>
        <dbReference type="ChEBI" id="CHEBI:57287"/>
        <dbReference type="ChEBI" id="CHEBI:57288"/>
        <dbReference type="ChEBI" id="CHEBI:64718"/>
        <dbReference type="ChEBI" id="CHEBI:83683"/>
        <dbReference type="EC" id="2.3.1.266"/>
    </reaction>
</comment>
<dbReference type="GO" id="GO:0008999">
    <property type="term" value="F:protein-N-terminal-alanine acetyltransferase activity"/>
    <property type="evidence" value="ECO:0007669"/>
    <property type="project" value="UniProtKB-EC"/>
</dbReference>
<keyword evidence="2 5" id="KW-0963">Cytoplasm</keyword>
<dbReference type="InterPro" id="IPR006464">
    <property type="entry name" value="AcTrfase_RimI/Ard1"/>
</dbReference>
<sequence length="125" mass="14205">MITIKPEVREMTEVDVDQVYAIETSAHATPWSRLTFQREIANKRHNMCLVAVLGESVVGFACMYHVLDEGHVTNIAVSAPYQNKGIATYLMLEAVERVTRRGIKRLTLEVRKSNTKAQHLYIKFG</sequence>
<comment type="similarity">
    <text evidence="1 5">Belongs to the acetyltransferase family. RimI subfamily.</text>
</comment>
<accession>A0A1F2UST9</accession>
<dbReference type="AlphaFoldDB" id="A0A1F2UST9"/>
<dbReference type="SUPFAM" id="SSF55729">
    <property type="entry name" value="Acyl-CoA N-acyltransferases (Nat)"/>
    <property type="match status" value="1"/>
</dbReference>
<evidence type="ECO:0000256" key="1">
    <source>
        <dbReference type="ARBA" id="ARBA00005395"/>
    </source>
</evidence>
<dbReference type="InterPro" id="IPR016181">
    <property type="entry name" value="Acyl_CoA_acyltransferase"/>
</dbReference>
<protein>
    <recommendedName>
        <fullName evidence="5">[Ribosomal protein bS18]-alanine N-acetyltransferase</fullName>
        <ecNumber evidence="5">2.3.1.266</ecNumber>
    </recommendedName>
</protein>
<dbReference type="Gene3D" id="3.40.630.30">
    <property type="match status" value="1"/>
</dbReference>
<gene>
    <name evidence="7" type="ORF">A2074_03135</name>
</gene>